<sequence length="321" mass="34809">MPRAVVSFPVLFDGLAVTTHAYLTGTDRGSNWEASSTVCETDPLCDTAGLVSTPNPESQIRNRRLSPGSGNCGGGGGGGGRVGRDTCHSPASENHTHRHPYTHTFTSDRDRDRRGPAQGRNFRKETSRVGRAADKAQREKERWVEDSLSLLKPPPAFPVQDSPAKLQPAVSYASKVKRGGVGVVMEDPPGIGVLLQNQWGLSFISDTPQNLENSESQSPKQNGPSLGMRLVPSFGSSPVDPAESLPPISGKDSDRSAPTLPIPSVTRCRLEGESQNNLLLVCPHLVEAVQYHVQEWDTVSRRLQDDPGKVIWYRDPLDHPA</sequence>
<evidence type="ECO:0000313" key="2">
    <source>
        <dbReference type="EMBL" id="KPP67691.1"/>
    </source>
</evidence>
<protein>
    <submittedName>
        <fullName evidence="2">SH3 and multiple ankyrin repeat domains protein 1-like</fullName>
    </submittedName>
</protein>
<feature type="compositionally biased region" description="Polar residues" evidence="1">
    <location>
        <begin position="206"/>
        <end position="224"/>
    </location>
</feature>
<dbReference type="InterPro" id="IPR032747">
    <property type="entry name" value="NUFIP2"/>
</dbReference>
<feature type="region of interest" description="Disordered" evidence="1">
    <location>
        <begin position="53"/>
        <end position="144"/>
    </location>
</feature>
<dbReference type="AlphaFoldDB" id="A0A0P7U0T2"/>
<gene>
    <name evidence="2" type="ORF">Z043_113691</name>
</gene>
<organism evidence="2 3">
    <name type="scientific">Scleropages formosus</name>
    <name type="common">Asian bonytongue</name>
    <name type="synonym">Osteoglossum formosum</name>
    <dbReference type="NCBI Taxonomy" id="113540"/>
    <lineage>
        <taxon>Eukaryota</taxon>
        <taxon>Metazoa</taxon>
        <taxon>Chordata</taxon>
        <taxon>Craniata</taxon>
        <taxon>Vertebrata</taxon>
        <taxon>Euteleostomi</taxon>
        <taxon>Actinopterygii</taxon>
        <taxon>Neopterygii</taxon>
        <taxon>Teleostei</taxon>
        <taxon>Osteoglossocephala</taxon>
        <taxon>Osteoglossomorpha</taxon>
        <taxon>Osteoglossiformes</taxon>
        <taxon>Osteoglossidae</taxon>
        <taxon>Scleropages</taxon>
    </lineage>
</organism>
<accession>A0A0P7U0T2</accession>
<evidence type="ECO:0000313" key="3">
    <source>
        <dbReference type="Proteomes" id="UP000034805"/>
    </source>
</evidence>
<dbReference type="GO" id="GO:0005654">
    <property type="term" value="C:nucleoplasm"/>
    <property type="evidence" value="ECO:0007669"/>
    <property type="project" value="TreeGrafter"/>
</dbReference>
<feature type="compositionally biased region" description="Basic and acidic residues" evidence="1">
    <location>
        <begin position="106"/>
        <end position="115"/>
    </location>
</feature>
<comment type="caution">
    <text evidence="2">The sequence shown here is derived from an EMBL/GenBank/DDBJ whole genome shotgun (WGS) entry which is preliminary data.</text>
</comment>
<evidence type="ECO:0000256" key="1">
    <source>
        <dbReference type="SAM" id="MobiDB-lite"/>
    </source>
</evidence>
<dbReference type="Pfam" id="PF15293">
    <property type="entry name" value="NUFIP2"/>
    <property type="match status" value="1"/>
</dbReference>
<dbReference type="GO" id="GO:0003723">
    <property type="term" value="F:RNA binding"/>
    <property type="evidence" value="ECO:0007669"/>
    <property type="project" value="InterPro"/>
</dbReference>
<proteinExistence type="predicted"/>
<dbReference type="Proteomes" id="UP000034805">
    <property type="component" value="Unassembled WGS sequence"/>
</dbReference>
<feature type="compositionally biased region" description="Basic and acidic residues" evidence="1">
    <location>
        <begin position="122"/>
        <end position="144"/>
    </location>
</feature>
<feature type="compositionally biased region" description="Gly residues" evidence="1">
    <location>
        <begin position="70"/>
        <end position="81"/>
    </location>
</feature>
<reference evidence="2 3" key="1">
    <citation type="submission" date="2015-08" db="EMBL/GenBank/DDBJ databases">
        <title>The genome of the Asian arowana (Scleropages formosus).</title>
        <authorList>
            <person name="Tan M.H."/>
            <person name="Gan H.M."/>
            <person name="Croft L.J."/>
            <person name="Austin C.M."/>
        </authorList>
    </citation>
    <scope>NUCLEOTIDE SEQUENCE [LARGE SCALE GENOMIC DNA]</scope>
    <source>
        <strain evidence="2">Aro1</strain>
    </source>
</reference>
<dbReference type="PANTHER" id="PTHR28333:SF1">
    <property type="entry name" value="SI:CH211-214J24.10"/>
    <property type="match status" value="1"/>
</dbReference>
<dbReference type="GO" id="GO:0010494">
    <property type="term" value="C:cytoplasmic stress granule"/>
    <property type="evidence" value="ECO:0007669"/>
    <property type="project" value="TreeGrafter"/>
</dbReference>
<feature type="region of interest" description="Disordered" evidence="1">
    <location>
        <begin position="206"/>
        <end position="260"/>
    </location>
</feature>
<dbReference type="PANTHER" id="PTHR28333">
    <property type="entry name" value="NUCLEAR FRAGILE X MENTAL RETARDATION-INTERACTING PROTEIN 2"/>
    <property type="match status" value="1"/>
</dbReference>
<dbReference type="EMBL" id="JARO02004911">
    <property type="protein sequence ID" value="KPP67691.1"/>
    <property type="molecule type" value="Genomic_DNA"/>
</dbReference>
<name>A0A0P7U0T2_SCLFO</name>